<dbReference type="SMART" id="SM01134">
    <property type="entry name" value="DeoRC"/>
    <property type="match status" value="1"/>
</dbReference>
<dbReference type="PROSITE" id="PS00894">
    <property type="entry name" value="HTH_DEOR_1"/>
    <property type="match status" value="1"/>
</dbReference>
<keyword evidence="2" id="KW-0805">Transcription regulation</keyword>
<proteinExistence type="predicted"/>
<evidence type="ECO:0000313" key="7">
    <source>
        <dbReference type="EMBL" id="MBH0237749.1"/>
    </source>
</evidence>
<dbReference type="AlphaFoldDB" id="A0A931I1N0"/>
<evidence type="ECO:0000256" key="4">
    <source>
        <dbReference type="ARBA" id="ARBA00023163"/>
    </source>
</evidence>
<keyword evidence="8" id="KW-1185">Reference proteome</keyword>
<dbReference type="Pfam" id="PF08220">
    <property type="entry name" value="HTH_DeoR"/>
    <property type="match status" value="1"/>
</dbReference>
<protein>
    <submittedName>
        <fullName evidence="7">DeoR/GlpR transcriptional regulator</fullName>
    </submittedName>
</protein>
<dbReference type="Proteomes" id="UP000631694">
    <property type="component" value="Unassembled WGS sequence"/>
</dbReference>
<dbReference type="PROSITE" id="PS51000">
    <property type="entry name" value="HTH_DEOR_2"/>
    <property type="match status" value="1"/>
</dbReference>
<dbReference type="InterPro" id="IPR036390">
    <property type="entry name" value="WH_DNA-bd_sf"/>
</dbReference>
<keyword evidence="3" id="KW-0238">DNA-binding</keyword>
<dbReference type="Gene3D" id="3.40.50.1360">
    <property type="match status" value="1"/>
</dbReference>
<dbReference type="InterPro" id="IPR014036">
    <property type="entry name" value="DeoR-like_C"/>
</dbReference>
<keyword evidence="4" id="KW-0804">Transcription</keyword>
<comment type="caution">
    <text evidence="7">The sequence shown here is derived from an EMBL/GenBank/DDBJ whole genome shotgun (WGS) entry which is preliminary data.</text>
</comment>
<dbReference type="SMART" id="SM00420">
    <property type="entry name" value="HTH_DEOR"/>
    <property type="match status" value="1"/>
</dbReference>
<reference evidence="7" key="1">
    <citation type="submission" date="2020-12" db="EMBL/GenBank/DDBJ databases">
        <title>Methylobrevis albus sp. nov., isolated from fresh water lack sediment.</title>
        <authorList>
            <person name="Zou Q."/>
        </authorList>
    </citation>
    <scope>NUCLEOTIDE SEQUENCE</scope>
    <source>
        <strain evidence="7">L22</strain>
    </source>
</reference>
<sequence>MTALPEAPDDPGAPTPQRVGKLARQQRIVAELGATPTLRVADLAGRLGVSTETIRRDLDDLGRRGLISRTYGGAVRPLATEPAVSERHLMMTPERAAIAVAAAEAIRPGEVVMIGAGATTVHVARRIAAACRDITVVTHAFGVATVLSLNPTITVLMCPGRYLAREGSLVGAETTEFLAGYHANHAILGATGLTEAGAMDADAGSAAVYRAMARRAARVAIVADHGKFGLPALALSASWPDVATLVTSAAPDGALAKALARAGVEVVVAAR</sequence>
<evidence type="ECO:0000313" key="8">
    <source>
        <dbReference type="Proteomes" id="UP000631694"/>
    </source>
</evidence>
<dbReference type="SUPFAM" id="SSF46785">
    <property type="entry name" value="Winged helix' DNA-binding domain"/>
    <property type="match status" value="1"/>
</dbReference>
<gene>
    <name evidence="7" type="ORF">I5731_07950</name>
</gene>
<feature type="region of interest" description="Disordered" evidence="5">
    <location>
        <begin position="1"/>
        <end position="21"/>
    </location>
</feature>
<dbReference type="Pfam" id="PF00455">
    <property type="entry name" value="DeoRC"/>
    <property type="match status" value="1"/>
</dbReference>
<evidence type="ECO:0000256" key="1">
    <source>
        <dbReference type="ARBA" id="ARBA00022491"/>
    </source>
</evidence>
<dbReference type="PRINTS" id="PR00037">
    <property type="entry name" value="HTHLACR"/>
</dbReference>
<name>A0A931I1N0_9HYPH</name>
<dbReference type="GO" id="GO:0003700">
    <property type="term" value="F:DNA-binding transcription factor activity"/>
    <property type="evidence" value="ECO:0007669"/>
    <property type="project" value="InterPro"/>
</dbReference>
<keyword evidence="1" id="KW-0678">Repressor</keyword>
<dbReference type="SUPFAM" id="SSF100950">
    <property type="entry name" value="NagB/RpiA/CoA transferase-like"/>
    <property type="match status" value="1"/>
</dbReference>
<dbReference type="InterPro" id="IPR037171">
    <property type="entry name" value="NagB/RpiA_transferase-like"/>
</dbReference>
<dbReference type="RefSeq" id="WP_197310827.1">
    <property type="nucleotide sequence ID" value="NZ_JADZLT010000049.1"/>
</dbReference>
<dbReference type="PANTHER" id="PTHR30363">
    <property type="entry name" value="HTH-TYPE TRANSCRIPTIONAL REGULATOR SRLR-RELATED"/>
    <property type="match status" value="1"/>
</dbReference>
<dbReference type="GO" id="GO:0003677">
    <property type="term" value="F:DNA binding"/>
    <property type="evidence" value="ECO:0007669"/>
    <property type="project" value="UniProtKB-KW"/>
</dbReference>
<accession>A0A931I1N0</accession>
<evidence type="ECO:0000256" key="3">
    <source>
        <dbReference type="ARBA" id="ARBA00023125"/>
    </source>
</evidence>
<organism evidence="7 8">
    <name type="scientific">Methylobrevis albus</name>
    <dbReference type="NCBI Taxonomy" id="2793297"/>
    <lineage>
        <taxon>Bacteria</taxon>
        <taxon>Pseudomonadati</taxon>
        <taxon>Pseudomonadota</taxon>
        <taxon>Alphaproteobacteria</taxon>
        <taxon>Hyphomicrobiales</taxon>
        <taxon>Pleomorphomonadaceae</taxon>
        <taxon>Methylobrevis</taxon>
    </lineage>
</organism>
<dbReference type="Gene3D" id="1.10.10.10">
    <property type="entry name" value="Winged helix-like DNA-binding domain superfamily/Winged helix DNA-binding domain"/>
    <property type="match status" value="1"/>
</dbReference>
<dbReference type="PANTHER" id="PTHR30363:SF4">
    <property type="entry name" value="GLYCEROL-3-PHOSPHATE REGULON REPRESSOR"/>
    <property type="match status" value="1"/>
</dbReference>
<dbReference type="EMBL" id="JADZLT010000049">
    <property type="protein sequence ID" value="MBH0237749.1"/>
    <property type="molecule type" value="Genomic_DNA"/>
</dbReference>
<dbReference type="InterPro" id="IPR036388">
    <property type="entry name" value="WH-like_DNA-bd_sf"/>
</dbReference>
<evidence type="ECO:0000256" key="2">
    <source>
        <dbReference type="ARBA" id="ARBA00023015"/>
    </source>
</evidence>
<dbReference type="InterPro" id="IPR018356">
    <property type="entry name" value="Tscrpt_reg_HTH_DeoR_CS"/>
</dbReference>
<dbReference type="InterPro" id="IPR050313">
    <property type="entry name" value="Carb_Metab_HTH_regulators"/>
</dbReference>
<dbReference type="InterPro" id="IPR001034">
    <property type="entry name" value="DeoR_HTH"/>
</dbReference>
<evidence type="ECO:0000256" key="5">
    <source>
        <dbReference type="SAM" id="MobiDB-lite"/>
    </source>
</evidence>
<feature type="domain" description="HTH deoR-type" evidence="6">
    <location>
        <begin position="21"/>
        <end position="76"/>
    </location>
</feature>
<evidence type="ECO:0000259" key="6">
    <source>
        <dbReference type="PROSITE" id="PS51000"/>
    </source>
</evidence>